<accession>A0A1S8AY33</accession>
<name>A0A1S8AY33_9EURY</name>
<evidence type="ECO:0008006" key="4">
    <source>
        <dbReference type="Google" id="ProtNLM"/>
    </source>
</evidence>
<protein>
    <recommendedName>
        <fullName evidence="4">Small CPxCG-related zinc finger protein</fullName>
    </recommendedName>
</protein>
<sequence>MYGRFEGRHISMSERESAAVDRGDSPVNWRQTSSGVTLYEEGNADAWIHAEFEAGVDPEHRLFMVCDECGAVFAQRSKPGNGTVCGDCGTAFDHATRD</sequence>
<proteinExistence type="predicted"/>
<evidence type="ECO:0000313" key="3">
    <source>
        <dbReference type="Proteomes" id="UP000189370"/>
    </source>
</evidence>
<feature type="compositionally biased region" description="Basic and acidic residues" evidence="1">
    <location>
        <begin position="1"/>
        <end position="24"/>
    </location>
</feature>
<dbReference type="AlphaFoldDB" id="A0A1S8AY33"/>
<evidence type="ECO:0000313" key="2">
    <source>
        <dbReference type="EMBL" id="OLZ41753.1"/>
    </source>
</evidence>
<evidence type="ECO:0000256" key="1">
    <source>
        <dbReference type="SAM" id="MobiDB-lite"/>
    </source>
</evidence>
<dbReference type="OrthoDB" id="165376at2157"/>
<gene>
    <name evidence="2" type="ORF">A6E15_12495</name>
</gene>
<organism evidence="2 3">
    <name type="scientific">Natrinema saccharevitans</name>
    <dbReference type="NCBI Taxonomy" id="301967"/>
    <lineage>
        <taxon>Archaea</taxon>
        <taxon>Methanobacteriati</taxon>
        <taxon>Methanobacteriota</taxon>
        <taxon>Stenosarchaea group</taxon>
        <taxon>Halobacteria</taxon>
        <taxon>Halobacteriales</taxon>
        <taxon>Natrialbaceae</taxon>
        <taxon>Natrinema</taxon>
    </lineage>
</organism>
<comment type="caution">
    <text evidence="2">The sequence shown here is derived from an EMBL/GenBank/DDBJ whole genome shotgun (WGS) entry which is preliminary data.</text>
</comment>
<feature type="region of interest" description="Disordered" evidence="1">
    <location>
        <begin position="1"/>
        <end position="28"/>
    </location>
</feature>
<dbReference type="RefSeq" id="WP_076146714.1">
    <property type="nucleotide sequence ID" value="NZ_LWLN01000001.1"/>
</dbReference>
<dbReference type="Proteomes" id="UP000189370">
    <property type="component" value="Unassembled WGS sequence"/>
</dbReference>
<reference evidence="3" key="1">
    <citation type="submission" date="2016-04" db="EMBL/GenBank/DDBJ databases">
        <authorList>
            <person name="Chen S.-C."/>
            <person name="Lai M.-C."/>
        </authorList>
    </citation>
    <scope>NUCLEOTIDE SEQUENCE [LARGE SCALE GENOMIC DNA]</scope>
    <source>
        <strain evidence="3">AB14</strain>
    </source>
</reference>
<dbReference type="EMBL" id="LWLN01000001">
    <property type="protein sequence ID" value="OLZ41753.1"/>
    <property type="molecule type" value="Genomic_DNA"/>
</dbReference>
<dbReference type="STRING" id="301967.A6E15_12495"/>
<keyword evidence="3" id="KW-1185">Reference proteome</keyword>